<evidence type="ECO:0000313" key="3">
    <source>
        <dbReference type="Proteomes" id="UP000017836"/>
    </source>
</evidence>
<keyword evidence="3" id="KW-1185">Reference proteome</keyword>
<protein>
    <submittedName>
        <fullName evidence="2">Uncharacterized protein</fullName>
    </submittedName>
</protein>
<feature type="compositionally biased region" description="Gly residues" evidence="1">
    <location>
        <begin position="151"/>
        <end position="165"/>
    </location>
</feature>
<evidence type="ECO:0000256" key="1">
    <source>
        <dbReference type="SAM" id="MobiDB-lite"/>
    </source>
</evidence>
<dbReference type="HOGENOM" id="CLU_1613029_0_0_1"/>
<proteinExistence type="predicted"/>
<name>W1NEA4_AMBTC</name>
<organism evidence="2 3">
    <name type="scientific">Amborella trichopoda</name>
    <dbReference type="NCBI Taxonomy" id="13333"/>
    <lineage>
        <taxon>Eukaryota</taxon>
        <taxon>Viridiplantae</taxon>
        <taxon>Streptophyta</taxon>
        <taxon>Embryophyta</taxon>
        <taxon>Tracheophyta</taxon>
        <taxon>Spermatophyta</taxon>
        <taxon>Magnoliopsida</taxon>
        <taxon>Amborellales</taxon>
        <taxon>Amborellaceae</taxon>
        <taxon>Amborella</taxon>
    </lineage>
</organism>
<reference evidence="3" key="1">
    <citation type="journal article" date="2013" name="Science">
        <title>The Amborella genome and the evolution of flowering plants.</title>
        <authorList>
            <consortium name="Amborella Genome Project"/>
        </authorList>
    </citation>
    <scope>NUCLEOTIDE SEQUENCE [LARGE SCALE GENOMIC DNA]</scope>
</reference>
<dbReference type="Proteomes" id="UP000017836">
    <property type="component" value="Unassembled WGS sequence"/>
</dbReference>
<gene>
    <name evidence="2" type="ORF">AMTR_s00004p00234000</name>
</gene>
<dbReference type="AlphaFoldDB" id="W1NEA4"/>
<feature type="region of interest" description="Disordered" evidence="1">
    <location>
        <begin position="143"/>
        <end position="165"/>
    </location>
</feature>
<dbReference type="EMBL" id="KI397628">
    <property type="protein sequence ID" value="ERM93708.1"/>
    <property type="molecule type" value="Genomic_DNA"/>
</dbReference>
<dbReference type="Gramene" id="ERM93708">
    <property type="protein sequence ID" value="ERM93708"/>
    <property type="gene ID" value="AMTR_s00004p00234000"/>
</dbReference>
<sequence length="165" mass="16948">MAMVAMAVGLTRNGFEQEFPTMVILPWRKSPLIRDIDLTDHAEICGSGSVEVPNNGVSNGVVDHSASKDVADHGVPKGVVVYGASKGVVNRSSSNGVMRVIVIGGSTRDAHASDVGAVIGDVVNKIAVKEVAVESNEVDVRSSQENDGVKFNGGGVNGVYGSGGS</sequence>
<accession>W1NEA4</accession>
<evidence type="ECO:0000313" key="2">
    <source>
        <dbReference type="EMBL" id="ERM93708.1"/>
    </source>
</evidence>